<sequence>MKWGAAFASRLPGGWSAELVVLTTPVQPSVRQLHAALAGTSFEATAVPTVGLDELPELLARIRPDAVLLALRGPLVRVVAPIAARGPGRPVLVSGFPGLTIPAEPKAIVYREQVDLIVLHSRREVRAFRANAVELGIPVEFGLATLAFLHGARAADAAAPEPATDLVFAAQAKVPAERDDRVRLLGWLADAARRRPSRRVVVKVRARRGEAQTHAEAHDYAELLGDPGVRRALGGSLPPNLVVEDGPMADHLARAAGLVTVSSTAALEAVASGLPTLLIDEFGVTPKLINTVFEGSGLFGGADAVAGWEFRRPAEVWLADNYFHGGEHDDWAARLDVLLDRRAAGELPLRMRAHNLSGGALRRAFERKRMLGEHDRSLAGTAAMVVAIPTRWVVRRARRVRALLVARRVTAAGA</sequence>
<reference evidence="1 2" key="1">
    <citation type="submission" date="2019-01" db="EMBL/GenBank/DDBJ databases">
        <authorList>
            <person name="Li J."/>
        </authorList>
    </citation>
    <scope>NUCLEOTIDE SEQUENCE [LARGE SCALE GENOMIC DNA]</scope>
    <source>
        <strain evidence="1 2">CCUG 35506</strain>
    </source>
</reference>
<dbReference type="SUPFAM" id="SSF53756">
    <property type="entry name" value="UDP-Glycosyltransferase/glycogen phosphorylase"/>
    <property type="match status" value="1"/>
</dbReference>
<accession>A0A4Q2JNQ5</accession>
<proteinExistence type="predicted"/>
<dbReference type="Pfam" id="PF20471">
    <property type="entry name" value="DUF6716"/>
    <property type="match status" value="1"/>
</dbReference>
<dbReference type="OrthoDB" id="8441777at2"/>
<dbReference type="Proteomes" id="UP000292935">
    <property type="component" value="Unassembled WGS sequence"/>
</dbReference>
<protein>
    <recommendedName>
        <fullName evidence="3">Glycosyltransferase</fullName>
    </recommendedName>
</protein>
<dbReference type="EMBL" id="SDPO01000003">
    <property type="protein sequence ID" value="RXZ47887.1"/>
    <property type="molecule type" value="Genomic_DNA"/>
</dbReference>
<comment type="caution">
    <text evidence="1">The sequence shown here is derived from an EMBL/GenBank/DDBJ whole genome shotgun (WGS) entry which is preliminary data.</text>
</comment>
<gene>
    <name evidence="1" type="ORF">ESP57_15315</name>
</gene>
<evidence type="ECO:0008006" key="3">
    <source>
        <dbReference type="Google" id="ProtNLM"/>
    </source>
</evidence>
<evidence type="ECO:0000313" key="1">
    <source>
        <dbReference type="EMBL" id="RXZ47887.1"/>
    </source>
</evidence>
<dbReference type="AlphaFoldDB" id="A0A4Q2JNQ5"/>
<organism evidence="1 2">
    <name type="scientific">Agromyces fucosus</name>
    <dbReference type="NCBI Taxonomy" id="41985"/>
    <lineage>
        <taxon>Bacteria</taxon>
        <taxon>Bacillati</taxon>
        <taxon>Actinomycetota</taxon>
        <taxon>Actinomycetes</taxon>
        <taxon>Micrococcales</taxon>
        <taxon>Microbacteriaceae</taxon>
        <taxon>Agromyces</taxon>
    </lineage>
</organism>
<dbReference type="InterPro" id="IPR046561">
    <property type="entry name" value="DUF6716"/>
</dbReference>
<name>A0A4Q2JNQ5_9MICO</name>
<evidence type="ECO:0000313" key="2">
    <source>
        <dbReference type="Proteomes" id="UP000292935"/>
    </source>
</evidence>
<keyword evidence="2" id="KW-1185">Reference proteome</keyword>